<protein>
    <submittedName>
        <fullName evidence="1">Transcriptional regulator</fullName>
    </submittedName>
</protein>
<dbReference type="AlphaFoldDB" id="A0ABD5T1G1"/>
<comment type="caution">
    <text evidence="1">The sequence shown here is derived from an EMBL/GenBank/DDBJ whole genome shotgun (WGS) entry which is preliminary data.</text>
</comment>
<dbReference type="Proteomes" id="UP001596274">
    <property type="component" value="Unassembled WGS sequence"/>
</dbReference>
<dbReference type="EMBL" id="JBHSWT010000074">
    <property type="protein sequence ID" value="MFC6770525.1"/>
    <property type="molecule type" value="Genomic_DNA"/>
</dbReference>
<sequence length="62" mass="6599">VHGLRLFDAATGPETSLETDGVVTAVALDGDAFAAVEEPVVYHDEGTERGTYRLHLGTPRDC</sequence>
<organism evidence="1 2">
    <name type="scientific">Halorubrum pallidum</name>
    <dbReference type="NCBI Taxonomy" id="1526114"/>
    <lineage>
        <taxon>Archaea</taxon>
        <taxon>Methanobacteriati</taxon>
        <taxon>Methanobacteriota</taxon>
        <taxon>Stenosarchaea group</taxon>
        <taxon>Halobacteria</taxon>
        <taxon>Halobacteriales</taxon>
        <taxon>Haloferacaceae</taxon>
        <taxon>Halorubrum</taxon>
    </lineage>
</organism>
<name>A0ABD5T1G1_9EURY</name>
<proteinExistence type="predicted"/>
<accession>A0ABD5T1G1</accession>
<keyword evidence="2" id="KW-1185">Reference proteome</keyword>
<evidence type="ECO:0000313" key="1">
    <source>
        <dbReference type="EMBL" id="MFC6770525.1"/>
    </source>
</evidence>
<feature type="non-terminal residue" evidence="1">
    <location>
        <position position="1"/>
    </location>
</feature>
<gene>
    <name evidence="1" type="ORF">ACFQDD_03125</name>
</gene>
<reference evidence="1 2" key="1">
    <citation type="journal article" date="2019" name="Int. J. Syst. Evol. Microbiol.">
        <title>The Global Catalogue of Microorganisms (GCM) 10K type strain sequencing project: providing services to taxonomists for standard genome sequencing and annotation.</title>
        <authorList>
            <consortium name="The Broad Institute Genomics Platform"/>
            <consortium name="The Broad Institute Genome Sequencing Center for Infectious Disease"/>
            <person name="Wu L."/>
            <person name="Ma J."/>
        </authorList>
    </citation>
    <scope>NUCLEOTIDE SEQUENCE [LARGE SCALE GENOMIC DNA]</scope>
    <source>
        <strain evidence="1 2">PJ61</strain>
    </source>
</reference>
<evidence type="ECO:0000313" key="2">
    <source>
        <dbReference type="Proteomes" id="UP001596274"/>
    </source>
</evidence>